<feature type="binding site" evidence="6">
    <location>
        <position position="90"/>
    </location>
    <ligand>
        <name>(6S)-5-formyl-5,6,7,8-tetrahydrofolate</name>
        <dbReference type="ChEBI" id="CHEBI:57457"/>
    </ligand>
</feature>
<dbReference type="Gene3D" id="3.30.1360.120">
    <property type="entry name" value="Probable tRNA modification gtpase trme, domain 1"/>
    <property type="match status" value="1"/>
</dbReference>
<sequence>MHLDETIVAIASPTSPAVRGVVRLSGDSTAAVLGNVVNLISGDTQVDTSQISKPTRLDLSIDLGEPIGPVDASVLLWPNRRSYTGQPSAEIHTYGSLPILTAMVDACLNAGARAARPGEFTMRAFLAGRMDLTQAEAVLGVIEAESPGALDSALGQLAGNLSKPLATIRNDLLNLLADVEAGLDFVDEDIEFISDDDLVGRLTPMLDVIDIAAKQIVQRGGGATTTTVVLRGEPNAGKSRLMNVLAGNEAAIVADVAGTTRDVVSSLASINGHRITLQDTAGIEAAVGEISADAQTAGEQVSQAAAIRLWCVDASRQDLPAAIAWIDQQVATMNQSSRSRRVSANLMVATKCDLIQDASTIPQISDWIQCSAETGAGIETLSQEIADKITEVDAVETGSAIGTAARCGQTIQQSRQAIEAAIRLTQNQSGHEFVSAELRTAAQAIGEVTGEIYNEDILDRVFGRFCIGK</sequence>
<dbReference type="EMBL" id="VRLW01000001">
    <property type="protein sequence ID" value="KAA1258467.1"/>
    <property type="molecule type" value="Genomic_DNA"/>
</dbReference>
<feature type="binding site" evidence="6">
    <location>
        <begin position="279"/>
        <end position="282"/>
    </location>
    <ligand>
        <name>GTP</name>
        <dbReference type="ChEBI" id="CHEBI:37565"/>
    </ligand>
</feature>
<keyword evidence="6" id="KW-0460">Magnesium</keyword>
<keyword evidence="11" id="KW-1185">Reference proteome</keyword>
<keyword evidence="4 6" id="KW-0630">Potassium</keyword>
<feature type="domain" description="MnmE helical" evidence="9">
    <location>
        <begin position="132"/>
        <end position="466"/>
    </location>
</feature>
<feature type="binding site" evidence="6">
    <location>
        <position position="260"/>
    </location>
    <ligand>
        <name>Mg(2+)</name>
        <dbReference type="ChEBI" id="CHEBI:18420"/>
    </ligand>
</feature>
<dbReference type="InterPro" id="IPR006073">
    <property type="entry name" value="GTP-bd"/>
</dbReference>
<accession>A0A5B1CBI7</accession>
<comment type="caution">
    <text evidence="10">The sequence shown here is derived from an EMBL/GenBank/DDBJ whole genome shotgun (WGS) entry which is preliminary data.</text>
</comment>
<feature type="domain" description="G" evidence="7">
    <location>
        <begin position="228"/>
        <end position="336"/>
    </location>
</feature>
<feature type="binding site" evidence="6">
    <location>
        <begin position="254"/>
        <end position="260"/>
    </location>
    <ligand>
        <name>GTP</name>
        <dbReference type="ChEBI" id="CHEBI:37565"/>
    </ligand>
</feature>
<dbReference type="HAMAP" id="MF_00379">
    <property type="entry name" value="GTPase_MnmE"/>
    <property type="match status" value="1"/>
</dbReference>
<dbReference type="InterPro" id="IPR027368">
    <property type="entry name" value="MnmE_dom2"/>
</dbReference>
<comment type="cofactor">
    <cofactor evidence="6">
        <name>K(+)</name>
        <dbReference type="ChEBI" id="CHEBI:29103"/>
    </cofactor>
    <text evidence="6">Binds 1 potassium ion per subunit.</text>
</comment>
<keyword evidence="6 10" id="KW-0378">Hydrolase</keyword>
<dbReference type="InterPro" id="IPR004520">
    <property type="entry name" value="GTPase_MnmE"/>
</dbReference>
<protein>
    <recommendedName>
        <fullName evidence="6">tRNA modification GTPase MnmE</fullName>
        <ecNumber evidence="6">3.6.-.-</ecNumber>
    </recommendedName>
</protein>
<proteinExistence type="inferred from homology"/>
<evidence type="ECO:0000256" key="2">
    <source>
        <dbReference type="ARBA" id="ARBA00022694"/>
    </source>
</evidence>
<dbReference type="Gene3D" id="3.40.50.300">
    <property type="entry name" value="P-loop containing nucleotide triphosphate hydrolases"/>
    <property type="match status" value="1"/>
</dbReference>
<evidence type="ECO:0000256" key="6">
    <source>
        <dbReference type="HAMAP-Rule" id="MF_00379"/>
    </source>
</evidence>
<evidence type="ECO:0000256" key="3">
    <source>
        <dbReference type="ARBA" id="ARBA00022741"/>
    </source>
</evidence>
<dbReference type="PANTHER" id="PTHR42714:SF2">
    <property type="entry name" value="TRNA MODIFICATION GTPASE GTPBP3, MITOCHONDRIAL"/>
    <property type="match status" value="1"/>
</dbReference>
<dbReference type="SUPFAM" id="SSF103025">
    <property type="entry name" value="Folate-binding domain"/>
    <property type="match status" value="1"/>
</dbReference>
<feature type="binding site" evidence="6">
    <location>
        <position position="469"/>
    </location>
    <ligand>
        <name>(6S)-5-formyl-5,6,7,8-tetrahydrofolate</name>
        <dbReference type="ChEBI" id="CHEBI:57457"/>
    </ligand>
</feature>
<dbReference type="EC" id="3.6.-.-" evidence="6"/>
<name>A0A5B1CBI7_9BACT</name>
<dbReference type="SUPFAM" id="SSF52540">
    <property type="entry name" value="P-loop containing nucleoside triphosphate hydrolases"/>
    <property type="match status" value="1"/>
</dbReference>
<dbReference type="InterPro" id="IPR027266">
    <property type="entry name" value="TrmE/GcvT-like"/>
</dbReference>
<evidence type="ECO:0000256" key="4">
    <source>
        <dbReference type="ARBA" id="ARBA00022958"/>
    </source>
</evidence>
<evidence type="ECO:0000256" key="5">
    <source>
        <dbReference type="ARBA" id="ARBA00023134"/>
    </source>
</evidence>
<dbReference type="RefSeq" id="WP_068266457.1">
    <property type="nucleotide sequence ID" value="NZ_LWSK01000121.1"/>
</dbReference>
<keyword evidence="5 6" id="KW-0342">GTP-binding</keyword>
<dbReference type="CDD" id="cd14858">
    <property type="entry name" value="TrmE_N"/>
    <property type="match status" value="1"/>
</dbReference>
<dbReference type="Pfam" id="PF12631">
    <property type="entry name" value="MnmE_helical"/>
    <property type="match status" value="1"/>
</dbReference>
<evidence type="ECO:0000259" key="7">
    <source>
        <dbReference type="Pfam" id="PF01926"/>
    </source>
</evidence>
<dbReference type="NCBIfam" id="TIGR00231">
    <property type="entry name" value="small_GTP"/>
    <property type="match status" value="1"/>
</dbReference>
<dbReference type="GO" id="GO:0046872">
    <property type="term" value="F:metal ion binding"/>
    <property type="evidence" value="ECO:0007669"/>
    <property type="project" value="UniProtKB-KW"/>
</dbReference>
<comment type="function">
    <text evidence="6">Exhibits a very high intrinsic GTPase hydrolysis rate. Involved in the addition of a carboxymethylaminomethyl (cmnm) group at the wobble position (U34) of certain tRNAs, forming tRNA-cmnm(5)s(2)U34.</text>
</comment>
<dbReference type="InterPro" id="IPR005225">
    <property type="entry name" value="Small_GTP-bd"/>
</dbReference>
<keyword evidence="6" id="KW-0479">Metal-binding</keyword>
<dbReference type="AlphaFoldDB" id="A0A5B1CBI7"/>
<dbReference type="InterPro" id="IPR018948">
    <property type="entry name" value="GTP-bd_TrmE_N"/>
</dbReference>
<dbReference type="InterPro" id="IPR025867">
    <property type="entry name" value="MnmE_helical"/>
</dbReference>
<evidence type="ECO:0000259" key="8">
    <source>
        <dbReference type="Pfam" id="PF10396"/>
    </source>
</evidence>
<dbReference type="SUPFAM" id="SSF116878">
    <property type="entry name" value="TrmE connector domain"/>
    <property type="match status" value="1"/>
</dbReference>
<evidence type="ECO:0000256" key="1">
    <source>
        <dbReference type="ARBA" id="ARBA00011043"/>
    </source>
</evidence>
<comment type="subcellular location">
    <subcellularLocation>
        <location evidence="6">Cytoplasm</location>
    </subcellularLocation>
</comment>
<feature type="binding site" evidence="6">
    <location>
        <position position="23"/>
    </location>
    <ligand>
        <name>(6S)-5-formyl-5,6,7,8-tetrahydrofolate</name>
        <dbReference type="ChEBI" id="CHEBI:57457"/>
    </ligand>
</feature>
<keyword evidence="3 6" id="KW-0547">Nucleotide-binding</keyword>
<feature type="binding site" evidence="6">
    <location>
        <position position="129"/>
    </location>
    <ligand>
        <name>(6S)-5-formyl-5,6,7,8-tetrahydrofolate</name>
        <dbReference type="ChEBI" id="CHEBI:57457"/>
    </ligand>
</feature>
<evidence type="ECO:0000313" key="11">
    <source>
        <dbReference type="Proteomes" id="UP000322699"/>
    </source>
</evidence>
<dbReference type="InterPro" id="IPR027417">
    <property type="entry name" value="P-loop_NTPase"/>
</dbReference>
<dbReference type="OrthoDB" id="9805918at2"/>
<comment type="caution">
    <text evidence="6">Lacks conserved residue(s) required for the propagation of feature annotation.</text>
</comment>
<feature type="binding site" evidence="6">
    <location>
        <begin position="235"/>
        <end position="240"/>
    </location>
    <ligand>
        <name>GTP</name>
        <dbReference type="ChEBI" id="CHEBI:37565"/>
    </ligand>
</feature>
<dbReference type="Proteomes" id="UP000322699">
    <property type="component" value="Unassembled WGS sequence"/>
</dbReference>
<keyword evidence="6" id="KW-0963">Cytoplasm</keyword>
<dbReference type="Gene3D" id="1.20.120.430">
    <property type="entry name" value="tRNA modification GTPase MnmE domain 2"/>
    <property type="match status" value="1"/>
</dbReference>
<gene>
    <name evidence="10" type="primary">mnmE_1</name>
    <name evidence="6" type="synonym">mnmE</name>
    <name evidence="6" type="synonym">trmE</name>
    <name evidence="10" type="ORF">LF1_09870</name>
</gene>
<feature type="binding site" evidence="6">
    <location>
        <position position="239"/>
    </location>
    <ligand>
        <name>Mg(2+)</name>
        <dbReference type="ChEBI" id="CHEBI:18420"/>
    </ligand>
</feature>
<keyword evidence="2 6" id="KW-0819">tRNA processing</keyword>
<dbReference type="PANTHER" id="PTHR42714">
    <property type="entry name" value="TRNA MODIFICATION GTPASE GTPBP3"/>
    <property type="match status" value="1"/>
</dbReference>
<dbReference type="GO" id="GO:0003924">
    <property type="term" value="F:GTPase activity"/>
    <property type="evidence" value="ECO:0007669"/>
    <property type="project" value="UniProtKB-UniRule"/>
</dbReference>
<comment type="similarity">
    <text evidence="1 6">Belongs to the TRAFAC class TrmE-Era-EngA-EngB-Septin-like GTPase superfamily. TrmE GTPase family.</text>
</comment>
<organism evidence="10 11">
    <name type="scientific">Rubripirellula obstinata</name>
    <dbReference type="NCBI Taxonomy" id="406547"/>
    <lineage>
        <taxon>Bacteria</taxon>
        <taxon>Pseudomonadati</taxon>
        <taxon>Planctomycetota</taxon>
        <taxon>Planctomycetia</taxon>
        <taxon>Pirellulales</taxon>
        <taxon>Pirellulaceae</taxon>
        <taxon>Rubripirellula</taxon>
    </lineage>
</organism>
<comment type="subunit">
    <text evidence="6">Homodimer. Heterotetramer of two MnmE and two MnmG subunits.</text>
</comment>
<evidence type="ECO:0000259" key="9">
    <source>
        <dbReference type="Pfam" id="PF12631"/>
    </source>
</evidence>
<dbReference type="GO" id="GO:0002098">
    <property type="term" value="P:tRNA wobble uridine modification"/>
    <property type="evidence" value="ECO:0007669"/>
    <property type="project" value="TreeGrafter"/>
</dbReference>
<dbReference type="GO" id="GO:0005525">
    <property type="term" value="F:GTP binding"/>
    <property type="evidence" value="ECO:0007669"/>
    <property type="project" value="UniProtKB-UniRule"/>
</dbReference>
<feature type="domain" description="GTP-binding protein TrmE N-terminal" evidence="8">
    <location>
        <begin position="6"/>
        <end position="129"/>
    </location>
</feature>
<evidence type="ECO:0000313" key="10">
    <source>
        <dbReference type="EMBL" id="KAA1258467.1"/>
    </source>
</evidence>
<dbReference type="GO" id="GO:0005829">
    <property type="term" value="C:cytosol"/>
    <property type="evidence" value="ECO:0007669"/>
    <property type="project" value="TreeGrafter"/>
</dbReference>
<reference evidence="10 11" key="1">
    <citation type="submission" date="2019-08" db="EMBL/GenBank/DDBJ databases">
        <title>Deep-cultivation of Planctomycetes and their phenomic and genomic characterization uncovers novel biology.</title>
        <authorList>
            <person name="Wiegand S."/>
            <person name="Jogler M."/>
            <person name="Boedeker C."/>
            <person name="Pinto D."/>
            <person name="Vollmers J."/>
            <person name="Rivas-Marin E."/>
            <person name="Kohn T."/>
            <person name="Peeters S.H."/>
            <person name="Heuer A."/>
            <person name="Rast P."/>
            <person name="Oberbeckmann S."/>
            <person name="Bunk B."/>
            <person name="Jeske O."/>
            <person name="Meyerdierks A."/>
            <person name="Storesund J.E."/>
            <person name="Kallscheuer N."/>
            <person name="Luecker S."/>
            <person name="Lage O.M."/>
            <person name="Pohl T."/>
            <person name="Merkel B.J."/>
            <person name="Hornburger P."/>
            <person name="Mueller R.-W."/>
            <person name="Bruemmer F."/>
            <person name="Labrenz M."/>
            <person name="Spormann A.M."/>
            <person name="Op Den Camp H."/>
            <person name="Overmann J."/>
            <person name="Amann R."/>
            <person name="Jetten M.S.M."/>
            <person name="Mascher T."/>
            <person name="Medema M.H."/>
            <person name="Devos D.P."/>
            <person name="Kaster A.-K."/>
            <person name="Ovreas L."/>
            <person name="Rohde M."/>
            <person name="Galperin M.Y."/>
            <person name="Jogler C."/>
        </authorList>
    </citation>
    <scope>NUCLEOTIDE SEQUENCE [LARGE SCALE GENOMIC DNA]</scope>
    <source>
        <strain evidence="10 11">LF1</strain>
    </source>
</reference>
<dbReference type="GO" id="GO:0030488">
    <property type="term" value="P:tRNA methylation"/>
    <property type="evidence" value="ECO:0007669"/>
    <property type="project" value="TreeGrafter"/>
</dbReference>
<dbReference type="Pfam" id="PF10396">
    <property type="entry name" value="TrmE_N"/>
    <property type="match status" value="1"/>
</dbReference>
<dbReference type="Pfam" id="PF01926">
    <property type="entry name" value="MMR_HSR1"/>
    <property type="match status" value="1"/>
</dbReference>